<name>V9FZ57_PHYNI</name>
<proteinExistence type="predicted"/>
<protein>
    <recommendedName>
        <fullName evidence="2">CCD97-like C-terminal domain-containing protein</fullName>
    </recommendedName>
</protein>
<accession>V9FZ57</accession>
<dbReference type="HOGENOM" id="CLU_101994_0_0_1"/>
<organism evidence="3 4">
    <name type="scientific">Phytophthora nicotianae P1569</name>
    <dbReference type="NCBI Taxonomy" id="1317065"/>
    <lineage>
        <taxon>Eukaryota</taxon>
        <taxon>Sar</taxon>
        <taxon>Stramenopiles</taxon>
        <taxon>Oomycota</taxon>
        <taxon>Peronosporomycetes</taxon>
        <taxon>Peronosporales</taxon>
        <taxon>Peronosporaceae</taxon>
        <taxon>Phytophthora</taxon>
    </lineage>
</organism>
<dbReference type="EMBL" id="ANIZ01000167">
    <property type="protein sequence ID" value="ETI56346.1"/>
    <property type="molecule type" value="Genomic_DNA"/>
</dbReference>
<dbReference type="InterPro" id="IPR018613">
    <property type="entry name" value="Ccdc97-like"/>
</dbReference>
<dbReference type="PANTHER" id="PTHR31840:SF1">
    <property type="entry name" value="COILED-COIL DOMAIN-CONTAINING PROTEIN 97"/>
    <property type="match status" value="1"/>
</dbReference>
<comment type="caution">
    <text evidence="3">The sequence shown here is derived from an EMBL/GenBank/DDBJ whole genome shotgun (WGS) entry which is preliminary data.</text>
</comment>
<dbReference type="OrthoDB" id="333176at2759"/>
<dbReference type="eggNOG" id="KOG3044">
    <property type="taxonomic scope" value="Eukaryota"/>
</dbReference>
<sequence>MSASAEAVDSLDAYMASLELPSGNQSQSMAQARAAHNSSRAAIQNGRAVVVKNRRYCRLQQLLEDISDEDSYFSDSMIQQRSPALFHFYLGQYLSLNKSATPSTDSAGQTLSSFLIDTCQRSEMETRRVAEQEKWGNFIAADEKQEQSRLERLYEEDNTEEKEDEDEEEEDMTLYSIDERREQLIEVMSSRFLNGEDSEYVNYAEIDADEALDDFDEMQRDAEDRYFAEEESITRGEGRVGI</sequence>
<evidence type="ECO:0000256" key="1">
    <source>
        <dbReference type="SAM" id="MobiDB-lite"/>
    </source>
</evidence>
<evidence type="ECO:0000313" key="3">
    <source>
        <dbReference type="EMBL" id="ETI56346.1"/>
    </source>
</evidence>
<feature type="region of interest" description="Disordered" evidence="1">
    <location>
        <begin position="148"/>
        <end position="172"/>
    </location>
</feature>
<evidence type="ECO:0000313" key="4">
    <source>
        <dbReference type="Proteomes" id="UP000018721"/>
    </source>
</evidence>
<dbReference type="Pfam" id="PF09747">
    <property type="entry name" value="CCD97-like_C"/>
    <property type="match status" value="1"/>
</dbReference>
<dbReference type="InterPro" id="IPR040233">
    <property type="entry name" value="CCD97-like_C"/>
</dbReference>
<keyword evidence="4" id="KW-1185">Reference proteome</keyword>
<dbReference type="AlphaFoldDB" id="V9FZ57"/>
<reference evidence="3 4" key="1">
    <citation type="submission" date="2013-11" db="EMBL/GenBank/DDBJ databases">
        <title>The Genome Sequence of Phytophthora parasitica P1569.</title>
        <authorList>
            <consortium name="The Broad Institute Genomics Platform"/>
            <person name="Russ C."/>
            <person name="Tyler B."/>
            <person name="Panabieres F."/>
            <person name="Shan W."/>
            <person name="Tripathy S."/>
            <person name="Grunwald N."/>
            <person name="Machado M."/>
            <person name="Johnson C.S."/>
            <person name="Arredondo F."/>
            <person name="Hong C."/>
            <person name="Coffey M."/>
            <person name="Young S.K."/>
            <person name="Zeng Q."/>
            <person name="Gargeya S."/>
            <person name="Fitzgerald M."/>
            <person name="Abouelleil A."/>
            <person name="Alvarado L."/>
            <person name="Chapman S.B."/>
            <person name="Gainer-Dewar J."/>
            <person name="Goldberg J."/>
            <person name="Griggs A."/>
            <person name="Gujja S."/>
            <person name="Hansen M."/>
            <person name="Howarth C."/>
            <person name="Imamovic A."/>
            <person name="Ireland A."/>
            <person name="Larimer J."/>
            <person name="McCowan C."/>
            <person name="Murphy C."/>
            <person name="Pearson M."/>
            <person name="Poon T.W."/>
            <person name="Priest M."/>
            <person name="Roberts A."/>
            <person name="Saif S."/>
            <person name="Shea T."/>
            <person name="Sykes S."/>
            <person name="Wortman J."/>
            <person name="Nusbaum C."/>
            <person name="Birren B."/>
        </authorList>
    </citation>
    <scope>NUCLEOTIDE SEQUENCE [LARGE SCALE GENOMIC DNA]</scope>
    <source>
        <strain evidence="3 4">P1569</strain>
    </source>
</reference>
<dbReference type="PANTHER" id="PTHR31840">
    <property type="entry name" value="COILED-COIL DOMAIN-CONTAINING PROTEIN 97"/>
    <property type="match status" value="1"/>
</dbReference>
<feature type="domain" description="CCD97-like C-terminal" evidence="2">
    <location>
        <begin position="53"/>
        <end position="230"/>
    </location>
</feature>
<feature type="compositionally biased region" description="Acidic residues" evidence="1">
    <location>
        <begin position="156"/>
        <end position="172"/>
    </location>
</feature>
<evidence type="ECO:0000259" key="2">
    <source>
        <dbReference type="Pfam" id="PF09747"/>
    </source>
</evidence>
<gene>
    <name evidence="3" type="ORF">F443_01095</name>
</gene>
<dbReference type="Proteomes" id="UP000018721">
    <property type="component" value="Unassembled WGS sequence"/>
</dbReference>